<dbReference type="Proteomes" id="UP001408356">
    <property type="component" value="Unassembled WGS sequence"/>
</dbReference>
<accession>A0ABR2V4G7</accession>
<dbReference type="InterPro" id="IPR002401">
    <property type="entry name" value="Cyt_P450_E_grp-I"/>
</dbReference>
<dbReference type="SUPFAM" id="SSF48264">
    <property type="entry name" value="Cytochrome P450"/>
    <property type="match status" value="1"/>
</dbReference>
<keyword evidence="5 6" id="KW-0408">Iron</keyword>
<dbReference type="InterPro" id="IPR017972">
    <property type="entry name" value="Cyt_P450_CS"/>
</dbReference>
<evidence type="ECO:0000256" key="3">
    <source>
        <dbReference type="ARBA" id="ARBA00022617"/>
    </source>
</evidence>
<comment type="caution">
    <text evidence="7">The sequence shown here is derived from an EMBL/GenBank/DDBJ whole genome shotgun (WGS) entry which is preliminary data.</text>
</comment>
<dbReference type="EMBL" id="JARVKF010000157">
    <property type="protein sequence ID" value="KAK9421741.1"/>
    <property type="molecule type" value="Genomic_DNA"/>
</dbReference>
<proteinExistence type="inferred from homology"/>
<evidence type="ECO:0000256" key="2">
    <source>
        <dbReference type="ARBA" id="ARBA00010617"/>
    </source>
</evidence>
<organism evidence="7 8">
    <name type="scientific">Seiridium unicorne</name>
    <dbReference type="NCBI Taxonomy" id="138068"/>
    <lineage>
        <taxon>Eukaryota</taxon>
        <taxon>Fungi</taxon>
        <taxon>Dikarya</taxon>
        <taxon>Ascomycota</taxon>
        <taxon>Pezizomycotina</taxon>
        <taxon>Sordariomycetes</taxon>
        <taxon>Xylariomycetidae</taxon>
        <taxon>Amphisphaeriales</taxon>
        <taxon>Sporocadaceae</taxon>
        <taxon>Seiridium</taxon>
    </lineage>
</organism>
<dbReference type="PRINTS" id="PR00385">
    <property type="entry name" value="P450"/>
</dbReference>
<dbReference type="PRINTS" id="PR00463">
    <property type="entry name" value="EP450I"/>
</dbReference>
<evidence type="ECO:0000313" key="7">
    <source>
        <dbReference type="EMBL" id="KAK9421741.1"/>
    </source>
</evidence>
<evidence type="ECO:0000256" key="5">
    <source>
        <dbReference type="ARBA" id="ARBA00023004"/>
    </source>
</evidence>
<keyword evidence="3 6" id="KW-0349">Heme</keyword>
<gene>
    <name evidence="7" type="ORF">SUNI508_05342</name>
</gene>
<name>A0ABR2V4G7_9PEZI</name>
<evidence type="ECO:0000256" key="4">
    <source>
        <dbReference type="ARBA" id="ARBA00022723"/>
    </source>
</evidence>
<reference evidence="7 8" key="1">
    <citation type="journal article" date="2024" name="J. Plant Pathol.">
        <title>Sequence and assembly of the genome of Seiridium unicorne, isolate CBS 538.82, causal agent of cypress canker disease.</title>
        <authorList>
            <person name="Scali E."/>
            <person name="Rocca G.D."/>
            <person name="Danti R."/>
            <person name="Garbelotto M."/>
            <person name="Barberini S."/>
            <person name="Baroncelli R."/>
            <person name="Emiliani G."/>
        </authorList>
    </citation>
    <scope>NUCLEOTIDE SEQUENCE [LARGE SCALE GENOMIC DNA]</scope>
    <source>
        <strain evidence="7 8">BM-138-508</strain>
    </source>
</reference>
<dbReference type="PANTHER" id="PTHR24305:SF210">
    <property type="entry name" value="CYTOCHROME P450 MONOOXYGENASE ASQL-RELATED"/>
    <property type="match status" value="1"/>
</dbReference>
<dbReference type="PROSITE" id="PS00086">
    <property type="entry name" value="CYTOCHROME_P450"/>
    <property type="match status" value="1"/>
</dbReference>
<dbReference type="CDD" id="cd11058">
    <property type="entry name" value="CYP60B-like"/>
    <property type="match status" value="1"/>
</dbReference>
<dbReference type="Pfam" id="PF00067">
    <property type="entry name" value="p450"/>
    <property type="match status" value="1"/>
</dbReference>
<comment type="similarity">
    <text evidence="2 6">Belongs to the cytochrome P450 family.</text>
</comment>
<keyword evidence="8" id="KW-1185">Reference proteome</keyword>
<keyword evidence="6" id="KW-0503">Monooxygenase</keyword>
<evidence type="ECO:0000256" key="6">
    <source>
        <dbReference type="RuleBase" id="RU000461"/>
    </source>
</evidence>
<sequence length="491" mass="55223">MQMSYHTAAAVAVATVLSTWLAKCIYNIYFHPLSKFPGPKLAAASDWQYVRWYTSGSWHSQMQELQDKYGDVVRIGPNDLLFYTPTAMRDIHSHATKGRKPFLKSDFYGFAHGRPDIVTARDPVEHAKQRRQLAHAFSAKSLREQEGIVQGYLNDFVDLLGKLSCENDGIEVGEAFNWLTFDVIGDLAFGESFGAVASGKNHFWVELIFSGFFIMSLSNLRTRVPALGLVLPFLVPKGFLSSVKKHEALTLEKTRKRIALGDMGRADFFSQLISDDEEKCDEQWLANQANVLIIAGSETTATFLDVVTYFLLKSPETLAKLQHELRSEFHTYDEITSDSTLSLPYLAAVIEEGLRICPPAGFGMPRLSPGANVDGHWVPAGVVVSISSFVMTRDSRYWNRPNEFVPERWIGEGLPGDNRAASQPFSLGPRACIGINLAKVEARLALAKLAWKYDWELRNKDVDFLRQAKMYTLWQKPDVRVRYTPRPGNLS</sequence>
<dbReference type="PANTHER" id="PTHR24305">
    <property type="entry name" value="CYTOCHROME P450"/>
    <property type="match status" value="1"/>
</dbReference>
<evidence type="ECO:0000313" key="8">
    <source>
        <dbReference type="Proteomes" id="UP001408356"/>
    </source>
</evidence>
<dbReference type="Gene3D" id="1.10.630.10">
    <property type="entry name" value="Cytochrome P450"/>
    <property type="match status" value="1"/>
</dbReference>
<protein>
    <submittedName>
        <fullName evidence="7">Isotrichodermin C-15 hydroxylase</fullName>
    </submittedName>
</protein>
<dbReference type="InterPro" id="IPR001128">
    <property type="entry name" value="Cyt_P450"/>
</dbReference>
<dbReference type="InterPro" id="IPR050121">
    <property type="entry name" value="Cytochrome_P450_monoxygenase"/>
</dbReference>
<comment type="cofactor">
    <cofactor evidence="1">
        <name>heme</name>
        <dbReference type="ChEBI" id="CHEBI:30413"/>
    </cofactor>
</comment>
<evidence type="ECO:0000256" key="1">
    <source>
        <dbReference type="ARBA" id="ARBA00001971"/>
    </source>
</evidence>
<dbReference type="InterPro" id="IPR036396">
    <property type="entry name" value="Cyt_P450_sf"/>
</dbReference>
<keyword evidence="6" id="KW-0560">Oxidoreductase</keyword>
<keyword evidence="4 6" id="KW-0479">Metal-binding</keyword>